<reference evidence="2 3" key="1">
    <citation type="submission" date="2018-01" db="EMBL/GenBank/DDBJ databases">
        <title>Complete genome sequence of Salinigranum rubrum GX10T, an extremely halophilic archaeon isolated from a marine solar saltern.</title>
        <authorList>
            <person name="Han S."/>
        </authorList>
    </citation>
    <scope>NUCLEOTIDE SEQUENCE [LARGE SCALE GENOMIC DNA]</scope>
    <source>
        <strain evidence="2 3">GX10</strain>
    </source>
</reference>
<keyword evidence="3" id="KW-1185">Reference proteome</keyword>
<dbReference type="AlphaFoldDB" id="A0A2I8VJK4"/>
<dbReference type="EMBL" id="CP026309">
    <property type="protein sequence ID" value="AUV81239.1"/>
    <property type="molecule type" value="Genomic_DNA"/>
</dbReference>
<evidence type="ECO:0000256" key="1">
    <source>
        <dbReference type="SAM" id="MobiDB-lite"/>
    </source>
</evidence>
<accession>A0A2I8VJK4</accession>
<dbReference type="Proteomes" id="UP000236584">
    <property type="component" value="Chromosome"/>
</dbReference>
<evidence type="ECO:0000313" key="3">
    <source>
        <dbReference type="Proteomes" id="UP000236584"/>
    </source>
</evidence>
<feature type="region of interest" description="Disordered" evidence="1">
    <location>
        <begin position="65"/>
        <end position="85"/>
    </location>
</feature>
<evidence type="ECO:0000313" key="2">
    <source>
        <dbReference type="EMBL" id="AUV81239.1"/>
    </source>
</evidence>
<protein>
    <submittedName>
        <fullName evidence="2">Uncharacterized protein</fullName>
    </submittedName>
</protein>
<sequence length="111" mass="12765">MLDRLLGGRGNNSSHDAAIEDDILAAEFDPFTEITHADHTDLRPDPPLINDRRPDEIRLNTLTGQRTVVEKETHPETRHSREQARDLRAGALDRGWGFEFDDLSDEGFWEW</sequence>
<dbReference type="RefSeq" id="WP_103424927.1">
    <property type="nucleotide sequence ID" value="NZ_CP026309.1"/>
</dbReference>
<dbReference type="GeneID" id="35591592"/>
<organism evidence="2 3">
    <name type="scientific">Salinigranum rubrum</name>
    <dbReference type="NCBI Taxonomy" id="755307"/>
    <lineage>
        <taxon>Archaea</taxon>
        <taxon>Methanobacteriati</taxon>
        <taxon>Methanobacteriota</taxon>
        <taxon>Stenosarchaea group</taxon>
        <taxon>Halobacteria</taxon>
        <taxon>Halobacteriales</taxon>
        <taxon>Haloferacaceae</taxon>
        <taxon>Salinigranum</taxon>
    </lineage>
</organism>
<feature type="compositionally biased region" description="Basic and acidic residues" evidence="1">
    <location>
        <begin position="68"/>
        <end position="85"/>
    </location>
</feature>
<dbReference type="KEGG" id="srub:C2R22_05840"/>
<name>A0A2I8VJK4_9EURY</name>
<proteinExistence type="predicted"/>
<gene>
    <name evidence="2" type="ORF">C2R22_05840</name>
</gene>